<evidence type="ECO:0000313" key="3">
    <source>
        <dbReference type="Proteomes" id="UP001152747"/>
    </source>
</evidence>
<dbReference type="AlphaFoldDB" id="A0A9P1ICQ4"/>
<keyword evidence="3" id="KW-1185">Reference proteome</keyword>
<name>A0A9P1ICQ4_9PELO</name>
<comment type="caution">
    <text evidence="2">The sequence shown here is derived from an EMBL/GenBank/DDBJ whole genome shotgun (WGS) entry which is preliminary data.</text>
</comment>
<dbReference type="Proteomes" id="UP001152747">
    <property type="component" value="Unassembled WGS sequence"/>
</dbReference>
<evidence type="ECO:0000313" key="2">
    <source>
        <dbReference type="EMBL" id="CAI5443402.1"/>
    </source>
</evidence>
<feature type="signal peptide" evidence="1">
    <location>
        <begin position="1"/>
        <end position="20"/>
    </location>
</feature>
<protein>
    <submittedName>
        <fullName evidence="2">Uncharacterized protein</fullName>
    </submittedName>
</protein>
<sequence length="143" mass="17249">MRHHPIFVLIFLIHLQLIASLTPQEACKNFFMIYWKYLSLGDLGILHKDFKYLYSNGNDVTEIYKEGWKADYGVEWNRKRYEEARNNSFWETYWDHHVAQFTPGGLLEQKRLSNNELKFKYLMISDSNVEGGYKLYKILDFRH</sequence>
<keyword evidence="1" id="KW-0732">Signal</keyword>
<organism evidence="2 3">
    <name type="scientific">Caenorhabditis angaria</name>
    <dbReference type="NCBI Taxonomy" id="860376"/>
    <lineage>
        <taxon>Eukaryota</taxon>
        <taxon>Metazoa</taxon>
        <taxon>Ecdysozoa</taxon>
        <taxon>Nematoda</taxon>
        <taxon>Chromadorea</taxon>
        <taxon>Rhabditida</taxon>
        <taxon>Rhabditina</taxon>
        <taxon>Rhabditomorpha</taxon>
        <taxon>Rhabditoidea</taxon>
        <taxon>Rhabditidae</taxon>
        <taxon>Peloderinae</taxon>
        <taxon>Caenorhabditis</taxon>
    </lineage>
</organism>
<dbReference type="EMBL" id="CANHGI010000002">
    <property type="protein sequence ID" value="CAI5443402.1"/>
    <property type="molecule type" value="Genomic_DNA"/>
</dbReference>
<accession>A0A9P1ICQ4</accession>
<reference evidence="2" key="1">
    <citation type="submission" date="2022-11" db="EMBL/GenBank/DDBJ databases">
        <authorList>
            <person name="Kikuchi T."/>
        </authorList>
    </citation>
    <scope>NUCLEOTIDE SEQUENCE</scope>
    <source>
        <strain evidence="2">PS1010</strain>
    </source>
</reference>
<gene>
    <name evidence="2" type="ORF">CAMP_LOCUS6039</name>
</gene>
<feature type="chain" id="PRO_5040498714" evidence="1">
    <location>
        <begin position="21"/>
        <end position="143"/>
    </location>
</feature>
<proteinExistence type="predicted"/>
<evidence type="ECO:0000256" key="1">
    <source>
        <dbReference type="SAM" id="SignalP"/>
    </source>
</evidence>